<evidence type="ECO:0000256" key="3">
    <source>
        <dbReference type="ARBA" id="ARBA00022676"/>
    </source>
</evidence>
<feature type="transmembrane region" description="Helical" evidence="8">
    <location>
        <begin position="479"/>
        <end position="500"/>
    </location>
</feature>
<feature type="transmembrane region" description="Helical" evidence="8">
    <location>
        <begin position="429"/>
        <end position="448"/>
    </location>
</feature>
<dbReference type="InterPro" id="IPR050297">
    <property type="entry name" value="LipidA_mod_glycosyltrf_83"/>
</dbReference>
<evidence type="ECO:0000259" key="9">
    <source>
        <dbReference type="Pfam" id="PF02366"/>
    </source>
</evidence>
<keyword evidence="6 8" id="KW-1133">Transmembrane helix</keyword>
<evidence type="ECO:0000256" key="6">
    <source>
        <dbReference type="ARBA" id="ARBA00022989"/>
    </source>
</evidence>
<evidence type="ECO:0000256" key="1">
    <source>
        <dbReference type="ARBA" id="ARBA00004651"/>
    </source>
</evidence>
<feature type="transmembrane region" description="Helical" evidence="8">
    <location>
        <begin position="455"/>
        <end position="473"/>
    </location>
</feature>
<feature type="transmembrane region" description="Helical" evidence="8">
    <location>
        <begin position="6"/>
        <end position="25"/>
    </location>
</feature>
<keyword evidence="2" id="KW-1003">Cell membrane</keyword>
<dbReference type="GO" id="GO:0005886">
    <property type="term" value="C:plasma membrane"/>
    <property type="evidence" value="ECO:0007669"/>
    <property type="project" value="UniProtKB-SubCell"/>
</dbReference>
<evidence type="ECO:0000256" key="4">
    <source>
        <dbReference type="ARBA" id="ARBA00022679"/>
    </source>
</evidence>
<dbReference type="PANTHER" id="PTHR33908">
    <property type="entry name" value="MANNOSYLTRANSFERASE YKCB-RELATED"/>
    <property type="match status" value="1"/>
</dbReference>
<evidence type="ECO:0000256" key="8">
    <source>
        <dbReference type="SAM" id="Phobius"/>
    </source>
</evidence>
<feature type="transmembrane region" description="Helical" evidence="8">
    <location>
        <begin position="59"/>
        <end position="77"/>
    </location>
</feature>
<accession>A0A2S8SUY5</accession>
<dbReference type="InParanoid" id="A0A2S8SUY5"/>
<dbReference type="AlphaFoldDB" id="A0A2S8SUY5"/>
<name>A0A2S8SUY5_9BACT</name>
<sequence length="671" mass="73611">MNYLPDAILFLVLTLCLAMAGWCCAGRSRSSFEAAFVPGAAILGAYAWLIWIVGSLWKLVPLFWCVLPWPLLALLIFKKRENLTFHARNALRSVRALRGVEAALAFYLVALFALTFFLSLAPPNGADYDSLTYHLAAPAQYLRLGKVAELPYDHHSYFPFTLEMLYAVGLWARGAVFAKLFHWLMLPIGALALYALGKRAASARSGLLAAALFASMPMILQEATTAYIDLGFAAFAFLATLCFAGAITGKNPREQTRDLALSGAFCGFCLGSKYFGVLIFGFLGISLLVFAWKAQREAFRPDSAKNESSRLALARSLSFFVVPALVLGGVWYGRNIFWTGNPFFPFAYGIFGGRGWTSEMARDYDVSQSFFGFGKTPLDLAWLPWRLALSPLNVGAFGGKLTGQPFWPLSATPVENGHYGFFDVPILDVVFTIFPGPAIFALGLPALFAAKKPRIIALCAAFFGFLFVFWALTSQQIRYLIPALGFLAVVGGWGAARITQSNTEDNAPRFRIAKIIGALGLTLWLVFSPALIVWRARANFAVLSGARTPTDYLRRSFSGFAAMDYANQNTPKDAKFAVYGEPRCFYLDRNYFWADDPHNNLINYAALKNGAALARALSALGATHVLWNTQAGQNGGVFAPPQPLMDEAIEAGNLIFVVDVRGYRIYRIAAA</sequence>
<feature type="transmembrane region" description="Helical" evidence="8">
    <location>
        <begin position="227"/>
        <end position="247"/>
    </location>
</feature>
<comment type="caution">
    <text evidence="10">The sequence shown here is derived from an EMBL/GenBank/DDBJ whole genome shotgun (WGS) entry which is preliminary data.</text>
</comment>
<dbReference type="InterPro" id="IPR003342">
    <property type="entry name" value="ArnT-like_N"/>
</dbReference>
<dbReference type="EMBL" id="NIGF01000004">
    <property type="protein sequence ID" value="PQV64589.1"/>
    <property type="molecule type" value="Genomic_DNA"/>
</dbReference>
<feature type="transmembrane region" description="Helical" evidence="8">
    <location>
        <begin position="98"/>
        <end position="121"/>
    </location>
</feature>
<feature type="transmembrane region" description="Helical" evidence="8">
    <location>
        <begin position="180"/>
        <end position="197"/>
    </location>
</feature>
<dbReference type="GO" id="GO:0009103">
    <property type="term" value="P:lipopolysaccharide biosynthetic process"/>
    <property type="evidence" value="ECO:0007669"/>
    <property type="project" value="UniProtKB-ARBA"/>
</dbReference>
<keyword evidence="7 8" id="KW-0472">Membrane</keyword>
<evidence type="ECO:0000256" key="2">
    <source>
        <dbReference type="ARBA" id="ARBA00022475"/>
    </source>
</evidence>
<dbReference type="GO" id="GO:0000030">
    <property type="term" value="F:mannosyltransferase activity"/>
    <property type="evidence" value="ECO:0007669"/>
    <property type="project" value="InterPro"/>
</dbReference>
<dbReference type="GO" id="GO:0006493">
    <property type="term" value="P:protein O-linked glycosylation"/>
    <property type="evidence" value="ECO:0007669"/>
    <property type="project" value="InterPro"/>
</dbReference>
<feature type="transmembrane region" description="Helical" evidence="8">
    <location>
        <begin position="259"/>
        <end position="292"/>
    </location>
</feature>
<evidence type="ECO:0000313" key="10">
    <source>
        <dbReference type="EMBL" id="PQV64589.1"/>
    </source>
</evidence>
<feature type="domain" description="ArnT-like N-terminal" evidence="9">
    <location>
        <begin position="183"/>
        <end position="328"/>
    </location>
</feature>
<organism evidence="10 11">
    <name type="scientific">Abditibacterium utsteinense</name>
    <dbReference type="NCBI Taxonomy" id="1960156"/>
    <lineage>
        <taxon>Bacteria</taxon>
        <taxon>Pseudomonadati</taxon>
        <taxon>Abditibacteriota</taxon>
        <taxon>Abditibacteriia</taxon>
        <taxon>Abditibacteriales</taxon>
        <taxon>Abditibacteriaceae</taxon>
        <taxon>Abditibacterium</taxon>
    </lineage>
</organism>
<proteinExistence type="predicted"/>
<feature type="transmembrane region" description="Helical" evidence="8">
    <location>
        <begin position="512"/>
        <end position="534"/>
    </location>
</feature>
<evidence type="ECO:0000256" key="7">
    <source>
        <dbReference type="ARBA" id="ARBA00023136"/>
    </source>
</evidence>
<dbReference type="Proteomes" id="UP000237684">
    <property type="component" value="Unassembled WGS sequence"/>
</dbReference>
<dbReference type="RefSeq" id="WP_105482968.1">
    <property type="nucleotide sequence ID" value="NZ_NIGF01000004.1"/>
</dbReference>
<dbReference type="OrthoDB" id="9785476at2"/>
<keyword evidence="3 10" id="KW-0328">Glycosyltransferase</keyword>
<reference evidence="10 11" key="1">
    <citation type="journal article" date="2018" name="Syst. Appl. Microbiol.">
        <title>Abditibacterium utsteinense sp. nov., the first cultivated member of candidate phylum FBP, isolated from ice-free Antarctic soil samples.</title>
        <authorList>
            <person name="Tahon G."/>
            <person name="Tytgat B."/>
            <person name="Lebbe L."/>
            <person name="Carlier A."/>
            <person name="Willems A."/>
        </authorList>
    </citation>
    <scope>NUCLEOTIDE SEQUENCE [LARGE SCALE GENOMIC DNA]</scope>
    <source>
        <strain evidence="10 11">LMG 29911</strain>
    </source>
</reference>
<dbReference type="Pfam" id="PF02366">
    <property type="entry name" value="PMT"/>
    <property type="match status" value="1"/>
</dbReference>
<gene>
    <name evidence="10" type="ORF">B1R32_10482</name>
</gene>
<protein>
    <submittedName>
        <fullName evidence="10">Dolichyl-phosphate-mannose-protein mannosyltransferase</fullName>
    </submittedName>
</protein>
<dbReference type="PANTHER" id="PTHR33908:SF11">
    <property type="entry name" value="MEMBRANE PROTEIN"/>
    <property type="match status" value="1"/>
</dbReference>
<evidence type="ECO:0000256" key="5">
    <source>
        <dbReference type="ARBA" id="ARBA00022692"/>
    </source>
</evidence>
<keyword evidence="11" id="KW-1185">Reference proteome</keyword>
<keyword evidence="4 10" id="KW-0808">Transferase</keyword>
<comment type="subcellular location">
    <subcellularLocation>
        <location evidence="1">Cell membrane</location>
        <topology evidence="1">Multi-pass membrane protein</topology>
    </subcellularLocation>
</comment>
<keyword evidence="5 8" id="KW-0812">Transmembrane</keyword>
<dbReference type="GO" id="GO:0016763">
    <property type="term" value="F:pentosyltransferase activity"/>
    <property type="evidence" value="ECO:0007669"/>
    <property type="project" value="TreeGrafter"/>
</dbReference>
<feature type="transmembrane region" description="Helical" evidence="8">
    <location>
        <begin position="312"/>
        <end position="332"/>
    </location>
</feature>
<evidence type="ECO:0000313" key="11">
    <source>
        <dbReference type="Proteomes" id="UP000237684"/>
    </source>
</evidence>
<feature type="transmembrane region" description="Helical" evidence="8">
    <location>
        <begin position="32"/>
        <end position="53"/>
    </location>
</feature>